<gene>
    <name evidence="1" type="ORF">K8V00_01665</name>
</gene>
<reference evidence="1" key="1">
    <citation type="journal article" date="2021" name="PeerJ">
        <title>Extensive microbial diversity within the chicken gut microbiome revealed by metagenomics and culture.</title>
        <authorList>
            <person name="Gilroy R."/>
            <person name="Ravi A."/>
            <person name="Getino M."/>
            <person name="Pursley I."/>
            <person name="Horton D.L."/>
            <person name="Alikhan N.F."/>
            <person name="Baker D."/>
            <person name="Gharbi K."/>
            <person name="Hall N."/>
            <person name="Watson M."/>
            <person name="Adriaenssens E.M."/>
            <person name="Foster-Nyarko E."/>
            <person name="Jarju S."/>
            <person name="Secka A."/>
            <person name="Antonio M."/>
            <person name="Oren A."/>
            <person name="Chaudhuri R.R."/>
            <person name="La Ragione R."/>
            <person name="Hildebrand F."/>
            <person name="Pallen M.J."/>
        </authorList>
    </citation>
    <scope>NUCLEOTIDE SEQUENCE</scope>
    <source>
        <strain evidence="1">CHK174-6876</strain>
    </source>
</reference>
<organism evidence="1 2">
    <name type="scientific">Ligilactobacillus acidipiscis</name>
    <dbReference type="NCBI Taxonomy" id="89059"/>
    <lineage>
        <taxon>Bacteria</taxon>
        <taxon>Bacillati</taxon>
        <taxon>Bacillota</taxon>
        <taxon>Bacilli</taxon>
        <taxon>Lactobacillales</taxon>
        <taxon>Lactobacillaceae</taxon>
        <taxon>Ligilactobacillus</taxon>
    </lineage>
</organism>
<name>A0A921F9D8_9LACO</name>
<sequence length="129" mass="14707">MFANLFISNDIEQPDSKEPEYRVQTKTVFDLPVKGSLFSFKALISLGELKKKEKGHVLSIEMVNQDVDKISFTPFEHTLDLPDADNAGILVGLNNIEIPDFGLYKVILKIDDNAEAFTFIKFRELKNER</sequence>
<evidence type="ECO:0000313" key="1">
    <source>
        <dbReference type="EMBL" id="HJE96303.1"/>
    </source>
</evidence>
<evidence type="ECO:0000313" key="2">
    <source>
        <dbReference type="Proteomes" id="UP000707535"/>
    </source>
</evidence>
<comment type="caution">
    <text evidence="1">The sequence shown here is derived from an EMBL/GenBank/DDBJ whole genome shotgun (WGS) entry which is preliminary data.</text>
</comment>
<dbReference type="EMBL" id="DYXG01000018">
    <property type="protein sequence ID" value="HJE96303.1"/>
    <property type="molecule type" value="Genomic_DNA"/>
</dbReference>
<dbReference type="Proteomes" id="UP000707535">
    <property type="component" value="Unassembled WGS sequence"/>
</dbReference>
<dbReference type="AlphaFoldDB" id="A0A921F9D8"/>
<protein>
    <submittedName>
        <fullName evidence="1">Uncharacterized protein</fullName>
    </submittedName>
</protein>
<accession>A0A921F9D8</accession>
<reference evidence="1" key="2">
    <citation type="submission" date="2021-09" db="EMBL/GenBank/DDBJ databases">
        <authorList>
            <person name="Gilroy R."/>
        </authorList>
    </citation>
    <scope>NUCLEOTIDE SEQUENCE</scope>
    <source>
        <strain evidence="1">CHK174-6876</strain>
    </source>
</reference>
<proteinExistence type="predicted"/>